<keyword evidence="2" id="KW-0547">Nucleotide-binding</keyword>
<reference evidence="4" key="1">
    <citation type="submission" date="2022-03" db="EMBL/GenBank/DDBJ databases">
        <authorList>
            <person name="Alioto T."/>
            <person name="Alioto T."/>
            <person name="Gomez Garrido J."/>
        </authorList>
    </citation>
    <scope>NUCLEOTIDE SEQUENCE</scope>
</reference>
<dbReference type="PRINTS" id="PR00449">
    <property type="entry name" value="RASTRNSFRMNG"/>
</dbReference>
<evidence type="ECO:0000313" key="5">
    <source>
        <dbReference type="Proteomes" id="UP001295444"/>
    </source>
</evidence>
<evidence type="ECO:0000256" key="3">
    <source>
        <dbReference type="ARBA" id="ARBA00023134"/>
    </source>
</evidence>
<sequence>MGKGSKVVVCGSAAVGKTAIIEQLLYGNYVVDILIIFGRLFHETLEDIYIASVETDRGVREQLRLYDTQGLQEGAELPKHYFSFADGFILVYSVDCMASFQRVKTLKREVDMFKDKKETMIIVLGNKTDLADQRKVDPEMTHQWAKSERVKLWDVSVTDRSTLIEPFTYLANKLNQIQTKSSFPLPGRKSKGAASDT</sequence>
<dbReference type="AlphaFoldDB" id="A0AAD1W487"/>
<keyword evidence="3" id="KW-0342">GTP-binding</keyword>
<accession>A0AAD1W487</accession>
<dbReference type="SMART" id="SM00173">
    <property type="entry name" value="RAS"/>
    <property type="match status" value="1"/>
</dbReference>
<name>A0AAD1W487_PELCU</name>
<dbReference type="EMBL" id="OW240915">
    <property type="protein sequence ID" value="CAH2282783.1"/>
    <property type="molecule type" value="Genomic_DNA"/>
</dbReference>
<proteinExistence type="inferred from homology"/>
<dbReference type="InterPro" id="IPR027417">
    <property type="entry name" value="P-loop_NTPase"/>
</dbReference>
<dbReference type="InterPro" id="IPR005225">
    <property type="entry name" value="Small_GTP-bd"/>
</dbReference>
<dbReference type="InterPro" id="IPR042227">
    <property type="entry name" value="KBRS"/>
</dbReference>
<comment type="similarity">
    <text evidence="1">Belongs to the small GTPase superfamily. Ras family. KappaB-Ras subfamily.</text>
</comment>
<dbReference type="GO" id="GO:0032794">
    <property type="term" value="F:GTPase activating protein binding"/>
    <property type="evidence" value="ECO:0007669"/>
    <property type="project" value="TreeGrafter"/>
</dbReference>
<dbReference type="InterPro" id="IPR001806">
    <property type="entry name" value="Small_GTPase"/>
</dbReference>
<dbReference type="Proteomes" id="UP001295444">
    <property type="component" value="Chromosome 04"/>
</dbReference>
<dbReference type="PROSITE" id="PS51419">
    <property type="entry name" value="RAB"/>
    <property type="match status" value="1"/>
</dbReference>
<dbReference type="SUPFAM" id="SSF52540">
    <property type="entry name" value="P-loop containing nucleoside triphosphate hydrolases"/>
    <property type="match status" value="1"/>
</dbReference>
<evidence type="ECO:0000313" key="4">
    <source>
        <dbReference type="EMBL" id="CAH2282783.1"/>
    </source>
</evidence>
<protein>
    <submittedName>
        <fullName evidence="4">NF-kappa-B inhibitor-interacting Ras 1</fullName>
    </submittedName>
</protein>
<evidence type="ECO:0000256" key="2">
    <source>
        <dbReference type="ARBA" id="ARBA00022741"/>
    </source>
</evidence>
<dbReference type="Gene3D" id="3.40.50.300">
    <property type="entry name" value="P-loop containing nucleotide triphosphate hydrolases"/>
    <property type="match status" value="1"/>
</dbReference>
<dbReference type="SMART" id="SM00175">
    <property type="entry name" value="RAB"/>
    <property type="match status" value="1"/>
</dbReference>
<gene>
    <name evidence="4" type="ORF">PECUL_23A019024</name>
</gene>
<dbReference type="PROSITE" id="PS51421">
    <property type="entry name" value="RAS"/>
    <property type="match status" value="1"/>
</dbReference>
<dbReference type="GO" id="GO:0005525">
    <property type="term" value="F:GTP binding"/>
    <property type="evidence" value="ECO:0007669"/>
    <property type="project" value="UniProtKB-KW"/>
</dbReference>
<dbReference type="GO" id="GO:0032484">
    <property type="term" value="P:Ral protein signal transduction"/>
    <property type="evidence" value="ECO:0007669"/>
    <property type="project" value="TreeGrafter"/>
</dbReference>
<keyword evidence="5" id="KW-1185">Reference proteome</keyword>
<dbReference type="PANTHER" id="PTHR46152">
    <property type="entry name" value="NF-KAPPA-B INHIBITOR-INTERACTING RAS-LIKE PROTEIN"/>
    <property type="match status" value="1"/>
</dbReference>
<evidence type="ECO:0000256" key="1">
    <source>
        <dbReference type="ARBA" id="ARBA00008094"/>
    </source>
</evidence>
<dbReference type="Pfam" id="PF00071">
    <property type="entry name" value="Ras"/>
    <property type="match status" value="1"/>
</dbReference>
<dbReference type="GO" id="GO:0003924">
    <property type="term" value="F:GTPase activity"/>
    <property type="evidence" value="ECO:0007669"/>
    <property type="project" value="InterPro"/>
</dbReference>
<dbReference type="NCBIfam" id="TIGR00231">
    <property type="entry name" value="small_GTP"/>
    <property type="match status" value="1"/>
</dbReference>
<organism evidence="4 5">
    <name type="scientific">Pelobates cultripes</name>
    <name type="common">Western spadefoot toad</name>
    <dbReference type="NCBI Taxonomy" id="61616"/>
    <lineage>
        <taxon>Eukaryota</taxon>
        <taxon>Metazoa</taxon>
        <taxon>Chordata</taxon>
        <taxon>Craniata</taxon>
        <taxon>Vertebrata</taxon>
        <taxon>Euteleostomi</taxon>
        <taxon>Amphibia</taxon>
        <taxon>Batrachia</taxon>
        <taxon>Anura</taxon>
        <taxon>Pelobatoidea</taxon>
        <taxon>Pelobatidae</taxon>
        <taxon>Pelobates</taxon>
    </lineage>
</organism>
<dbReference type="GO" id="GO:0043124">
    <property type="term" value="P:negative regulation of canonical NF-kappaB signal transduction"/>
    <property type="evidence" value="ECO:0007669"/>
    <property type="project" value="InterPro"/>
</dbReference>
<dbReference type="PANTHER" id="PTHR46152:SF1">
    <property type="entry name" value="NF-KAPPA-B INHIBITOR-INTERACTING RAS-LIKE PROTEIN 1"/>
    <property type="match status" value="1"/>
</dbReference>